<feature type="transmembrane region" description="Helical" evidence="1">
    <location>
        <begin position="28"/>
        <end position="52"/>
    </location>
</feature>
<protein>
    <recommendedName>
        <fullName evidence="4">RDD family protein</fullName>
    </recommendedName>
</protein>
<keyword evidence="1" id="KW-1133">Transmembrane helix</keyword>
<evidence type="ECO:0000256" key="1">
    <source>
        <dbReference type="SAM" id="Phobius"/>
    </source>
</evidence>
<gene>
    <name evidence="2" type="ORF">FNL39_10535</name>
</gene>
<keyword evidence="1" id="KW-0472">Membrane</keyword>
<dbReference type="EMBL" id="VMSD01000005">
    <property type="protein sequence ID" value="KAF0846124.1"/>
    <property type="molecule type" value="Genomic_DNA"/>
</dbReference>
<accession>A0ABQ6YKU7</accession>
<dbReference type="Proteomes" id="UP000798951">
    <property type="component" value="Unassembled WGS sequence"/>
</dbReference>
<sequence>MVTDSDQSAAPPTAVRRGVRLPAPPDPLVAGLIVVLLLVDALITLALEVLFLPLYIGSVPLPIAAPVAGVVNVGLVYGMATVTDRLGFIFAPIVLWLFGFLLCASRGPGGDVMLGDDGRTLLLLACGVLAPMGYLYFRANSPRARQPG</sequence>
<proteinExistence type="predicted"/>
<feature type="transmembrane region" description="Helical" evidence="1">
    <location>
        <begin position="86"/>
        <end position="108"/>
    </location>
</feature>
<keyword evidence="1" id="KW-0812">Transmembrane</keyword>
<reference evidence="2 3" key="1">
    <citation type="submission" date="2019-07" db="EMBL/GenBank/DDBJ databases">
        <title>Genomic Encyclopedia of Type Strains, Phase IV (KMG-IV): sequencing the most valuable type-strain genomes for metagenomic binning, comparative biology and taxonomic classification.</title>
        <authorList>
            <person name="Goeker M."/>
        </authorList>
    </citation>
    <scope>NUCLEOTIDE SEQUENCE [LARGE SCALE GENOMIC DNA]</scope>
    <source>
        <strain evidence="2 3">DSM 44831</strain>
    </source>
</reference>
<evidence type="ECO:0000313" key="3">
    <source>
        <dbReference type="Proteomes" id="UP000798951"/>
    </source>
</evidence>
<organism evidence="2 3">
    <name type="scientific">Nocardia caishijiensis</name>
    <dbReference type="NCBI Taxonomy" id="184756"/>
    <lineage>
        <taxon>Bacteria</taxon>
        <taxon>Bacillati</taxon>
        <taxon>Actinomycetota</taxon>
        <taxon>Actinomycetes</taxon>
        <taxon>Mycobacteriales</taxon>
        <taxon>Nocardiaceae</taxon>
        <taxon>Nocardia</taxon>
    </lineage>
</organism>
<dbReference type="RefSeq" id="WP_067988636.1">
    <property type="nucleotide sequence ID" value="NZ_VMSD01000005.1"/>
</dbReference>
<comment type="caution">
    <text evidence="2">The sequence shown here is derived from an EMBL/GenBank/DDBJ whole genome shotgun (WGS) entry which is preliminary data.</text>
</comment>
<feature type="transmembrane region" description="Helical" evidence="1">
    <location>
        <begin position="120"/>
        <end position="137"/>
    </location>
</feature>
<feature type="transmembrane region" description="Helical" evidence="1">
    <location>
        <begin position="59"/>
        <end position="80"/>
    </location>
</feature>
<keyword evidence="3" id="KW-1185">Reference proteome</keyword>
<evidence type="ECO:0000313" key="2">
    <source>
        <dbReference type="EMBL" id="KAF0846124.1"/>
    </source>
</evidence>
<evidence type="ECO:0008006" key="4">
    <source>
        <dbReference type="Google" id="ProtNLM"/>
    </source>
</evidence>
<name>A0ABQ6YKU7_9NOCA</name>